<evidence type="ECO:0000256" key="1">
    <source>
        <dbReference type="SAM" id="Phobius"/>
    </source>
</evidence>
<reference evidence="2 3" key="1">
    <citation type="submission" date="2014-02" db="EMBL/GenBank/DDBJ databases">
        <title>Transposable element dynamics among asymbiotic and ectomycorrhizal Amanita fungi.</title>
        <authorList>
            <consortium name="DOE Joint Genome Institute"/>
            <person name="Hess J."/>
            <person name="Skrede I."/>
            <person name="Wolfe B."/>
            <person name="LaButti K."/>
            <person name="Ohm R.A."/>
            <person name="Grigoriev I.V."/>
            <person name="Pringle A."/>
        </authorList>
    </citation>
    <scope>NUCLEOTIDE SEQUENCE [LARGE SCALE GENOMIC DNA]</scope>
    <source>
        <strain evidence="2 3">SKay4041</strain>
    </source>
</reference>
<keyword evidence="1" id="KW-0472">Membrane</keyword>
<proteinExistence type="predicted"/>
<dbReference type="Proteomes" id="UP000242287">
    <property type="component" value="Unassembled WGS sequence"/>
</dbReference>
<organism evidence="2 3">
    <name type="scientific">Amanita thiersii Skay4041</name>
    <dbReference type="NCBI Taxonomy" id="703135"/>
    <lineage>
        <taxon>Eukaryota</taxon>
        <taxon>Fungi</taxon>
        <taxon>Dikarya</taxon>
        <taxon>Basidiomycota</taxon>
        <taxon>Agaricomycotina</taxon>
        <taxon>Agaricomycetes</taxon>
        <taxon>Agaricomycetidae</taxon>
        <taxon>Agaricales</taxon>
        <taxon>Pluteineae</taxon>
        <taxon>Amanitaceae</taxon>
        <taxon>Amanita</taxon>
    </lineage>
</organism>
<feature type="transmembrane region" description="Helical" evidence="1">
    <location>
        <begin position="37"/>
        <end position="58"/>
    </location>
</feature>
<dbReference type="AlphaFoldDB" id="A0A2A9N7A8"/>
<keyword evidence="1" id="KW-1133">Transmembrane helix</keyword>
<sequence length="247" mass="28794">MSSLAFSLFSLYFGILLLFALNNTFPIRWPPFLLPTLNLPTAIITLATLSIPFLVVLFQTNNEQQIDPPPTPDLAELLVMWHHPIWAFRRLKAKFYRFSSQFQTLVKHTPRSIRTMEIQIHELQTLIQTMAVRQAKMLEKVNIWQINWDVINELCASADATNQWLEQQLQSLHQEAWDDDHINWDDLEWKEDKYCGQVYHYAITGPDHAHCFIGISRENQKCFANLKHQLARLIFEGQALAFTMSGV</sequence>
<keyword evidence="3" id="KW-1185">Reference proteome</keyword>
<gene>
    <name evidence="2" type="ORF">AMATHDRAFT_8517</name>
</gene>
<keyword evidence="1" id="KW-0812">Transmembrane</keyword>
<feature type="transmembrane region" description="Helical" evidence="1">
    <location>
        <begin position="6"/>
        <end position="25"/>
    </location>
</feature>
<accession>A0A2A9N7A8</accession>
<evidence type="ECO:0000313" key="3">
    <source>
        <dbReference type="Proteomes" id="UP000242287"/>
    </source>
</evidence>
<protein>
    <submittedName>
        <fullName evidence="2">Uncharacterized protein</fullName>
    </submittedName>
</protein>
<name>A0A2A9N7A8_9AGAR</name>
<dbReference type="EMBL" id="KZ302272">
    <property type="protein sequence ID" value="PFH45889.1"/>
    <property type="molecule type" value="Genomic_DNA"/>
</dbReference>
<evidence type="ECO:0000313" key="2">
    <source>
        <dbReference type="EMBL" id="PFH45889.1"/>
    </source>
</evidence>